<evidence type="ECO:0000313" key="2">
    <source>
        <dbReference type="EMBL" id="KAK0441762.1"/>
    </source>
</evidence>
<proteinExistence type="predicted"/>
<sequence length="611" mass="65789">MDLPESSAGPAHHGLSISSLLNPSPVVASSAAASYKQGTVITTSPSNGPSLSASLSSRSRPREDEIISSPRKICWIRDYQPNPGHNLLWRTRMYASSKILTQDVRIAFLEHQLSSQDQGIHSSATLEEVDVEMNNNERELITAQMLHIQSENASLRAANEHFTQQLTNQQAQMDFQIQMLDKEKESFRDAFQALDSATNEKTDAIMALRSSVTAMVRLVFLTITCGSHEENKQQLGSHHIKLLVLRNVATPAAITTTTAPPAEGSAVIVSSAAALPPHVTSVEVPAASVTATTVPPAIPVQAAVVPPAVAQSPPDIPGQAAAAAITIMVPPAMPAQATVVLAAIVPSSVTQPLPVMSVEAATTSVTAATTSPVPAVTSAAIVPPAAAPPPPAAALPPPVVLDHISETSTLVQAMQNNDWSASEVSKSDAVNVLTTLMRALGIEQATVQGSRVSSQTPKYGKLYQQILRKFKPQVNHPDELLCKSAIRSFWRFVYGVDRISDFVTYEPVDLERVSIFVVEKVDSPGEDTTLDFGEGWNHSQWNIAIMKNLLKKLKAMMCSVTASDKRLVNGYEHHNTKTLYYSTLITNIIEFGCFEYDRSTLQTSTNQGKVV</sequence>
<reference evidence="2" key="1">
    <citation type="submission" date="2023-06" db="EMBL/GenBank/DDBJ databases">
        <authorList>
            <consortium name="Lawrence Berkeley National Laboratory"/>
            <person name="Ahrendt S."/>
            <person name="Sahu N."/>
            <person name="Indic B."/>
            <person name="Wong-Bajracharya J."/>
            <person name="Merenyi Z."/>
            <person name="Ke H.-M."/>
            <person name="Monk M."/>
            <person name="Kocsube S."/>
            <person name="Drula E."/>
            <person name="Lipzen A."/>
            <person name="Balint B."/>
            <person name="Henrissat B."/>
            <person name="Andreopoulos B."/>
            <person name="Martin F.M."/>
            <person name="Harder C.B."/>
            <person name="Rigling D."/>
            <person name="Ford K.L."/>
            <person name="Foster G.D."/>
            <person name="Pangilinan J."/>
            <person name="Papanicolaou A."/>
            <person name="Barry K."/>
            <person name="LaButti K."/>
            <person name="Viragh M."/>
            <person name="Koriabine M."/>
            <person name="Yan M."/>
            <person name="Riley R."/>
            <person name="Champramary S."/>
            <person name="Plett K.L."/>
            <person name="Tsai I.J."/>
            <person name="Slot J."/>
            <person name="Sipos G."/>
            <person name="Plett J."/>
            <person name="Nagy L.G."/>
            <person name="Grigoriev I.V."/>
        </authorList>
    </citation>
    <scope>NUCLEOTIDE SEQUENCE</scope>
    <source>
        <strain evidence="2">CCBAS 213</strain>
    </source>
</reference>
<dbReference type="EMBL" id="JAUEPS010000067">
    <property type="protein sequence ID" value="KAK0441762.1"/>
    <property type="molecule type" value="Genomic_DNA"/>
</dbReference>
<organism evidence="2 3">
    <name type="scientific">Armillaria tabescens</name>
    <name type="common">Ringless honey mushroom</name>
    <name type="synonym">Agaricus tabescens</name>
    <dbReference type="NCBI Taxonomy" id="1929756"/>
    <lineage>
        <taxon>Eukaryota</taxon>
        <taxon>Fungi</taxon>
        <taxon>Dikarya</taxon>
        <taxon>Basidiomycota</taxon>
        <taxon>Agaricomycotina</taxon>
        <taxon>Agaricomycetes</taxon>
        <taxon>Agaricomycetidae</taxon>
        <taxon>Agaricales</taxon>
        <taxon>Marasmiineae</taxon>
        <taxon>Physalacriaceae</taxon>
        <taxon>Desarmillaria</taxon>
    </lineage>
</organism>
<keyword evidence="3" id="KW-1185">Reference proteome</keyword>
<feature type="compositionally biased region" description="Low complexity" evidence="1">
    <location>
        <begin position="44"/>
        <end position="58"/>
    </location>
</feature>
<evidence type="ECO:0000256" key="1">
    <source>
        <dbReference type="SAM" id="MobiDB-lite"/>
    </source>
</evidence>
<dbReference type="RefSeq" id="XP_060324101.1">
    <property type="nucleotide sequence ID" value="XM_060470226.1"/>
</dbReference>
<name>A0AA39JGN8_ARMTA</name>
<protein>
    <submittedName>
        <fullName evidence="2">Uncharacterized protein</fullName>
    </submittedName>
</protein>
<evidence type="ECO:0000313" key="3">
    <source>
        <dbReference type="Proteomes" id="UP001175211"/>
    </source>
</evidence>
<dbReference type="GeneID" id="85353774"/>
<dbReference type="Proteomes" id="UP001175211">
    <property type="component" value="Unassembled WGS sequence"/>
</dbReference>
<gene>
    <name evidence="2" type="ORF">EV420DRAFT_1485504</name>
</gene>
<comment type="caution">
    <text evidence="2">The sequence shown here is derived from an EMBL/GenBank/DDBJ whole genome shotgun (WGS) entry which is preliminary data.</text>
</comment>
<feature type="region of interest" description="Disordered" evidence="1">
    <location>
        <begin position="40"/>
        <end position="65"/>
    </location>
</feature>
<accession>A0AA39JGN8</accession>
<dbReference type="AlphaFoldDB" id="A0AA39JGN8"/>